<organism evidence="6 7">
    <name type="scientific">Aetokthonos hydrillicola Thurmond2011</name>
    <dbReference type="NCBI Taxonomy" id="2712845"/>
    <lineage>
        <taxon>Bacteria</taxon>
        <taxon>Bacillati</taxon>
        <taxon>Cyanobacteriota</taxon>
        <taxon>Cyanophyceae</taxon>
        <taxon>Nostocales</taxon>
        <taxon>Hapalosiphonaceae</taxon>
        <taxon>Aetokthonos</taxon>
    </lineage>
</organism>
<dbReference type="EMBL" id="JAALHA020000003">
    <property type="protein sequence ID" value="MDR9894818.1"/>
    <property type="molecule type" value="Genomic_DNA"/>
</dbReference>
<dbReference type="Gene3D" id="3.40.50.300">
    <property type="entry name" value="P-loop containing nucleotide triphosphate hydrolases"/>
    <property type="match status" value="1"/>
</dbReference>
<evidence type="ECO:0000259" key="5">
    <source>
        <dbReference type="Pfam" id="PF13458"/>
    </source>
</evidence>
<dbReference type="InterPro" id="IPR019734">
    <property type="entry name" value="TPR_rpt"/>
</dbReference>
<dbReference type="Proteomes" id="UP000667802">
    <property type="component" value="Unassembled WGS sequence"/>
</dbReference>
<keyword evidence="2" id="KW-0732">Signal</keyword>
<dbReference type="PROSITE" id="PS50005">
    <property type="entry name" value="TPR"/>
    <property type="match status" value="2"/>
</dbReference>
<feature type="domain" description="Leucine-binding protein" evidence="5">
    <location>
        <begin position="653"/>
        <end position="945"/>
    </location>
</feature>
<dbReference type="SUPFAM" id="SSF48452">
    <property type="entry name" value="TPR-like"/>
    <property type="match status" value="1"/>
</dbReference>
<reference evidence="7" key="1">
    <citation type="journal article" date="2021" name="Science">
        <title>Hunting the eagle killer: A cyanobacterial neurotoxin causes vacuolar myelinopathy.</title>
        <authorList>
            <person name="Breinlinger S."/>
            <person name="Phillips T.J."/>
            <person name="Haram B.N."/>
            <person name="Mares J."/>
            <person name="Martinez Yerena J.A."/>
            <person name="Hrouzek P."/>
            <person name="Sobotka R."/>
            <person name="Henderson W.M."/>
            <person name="Schmieder P."/>
            <person name="Williams S.M."/>
            <person name="Lauderdale J.D."/>
            <person name="Wilde H.D."/>
            <person name="Gerrin W."/>
            <person name="Kust A."/>
            <person name="Washington J.W."/>
            <person name="Wagner C."/>
            <person name="Geier B."/>
            <person name="Liebeke M."/>
            <person name="Enke H."/>
            <person name="Niedermeyer T.H.J."/>
            <person name="Wilde S.B."/>
        </authorList>
    </citation>
    <scope>NUCLEOTIDE SEQUENCE [LARGE SCALE GENOMIC DNA]</scope>
    <source>
        <strain evidence="7">Thurmond2011</strain>
    </source>
</reference>
<dbReference type="SUPFAM" id="SSF52540">
    <property type="entry name" value="P-loop containing nucleoside triphosphate hydrolases"/>
    <property type="match status" value="1"/>
</dbReference>
<dbReference type="Gene3D" id="1.25.40.10">
    <property type="entry name" value="Tetratricopeptide repeat domain"/>
    <property type="match status" value="2"/>
</dbReference>
<dbReference type="InterPro" id="IPR028081">
    <property type="entry name" value="Leu-bd"/>
</dbReference>
<dbReference type="CDD" id="cd06268">
    <property type="entry name" value="PBP1_ABC_transporter_LIVBP-like"/>
    <property type="match status" value="1"/>
</dbReference>
<dbReference type="Pfam" id="PF13181">
    <property type="entry name" value="TPR_8"/>
    <property type="match status" value="2"/>
</dbReference>
<feature type="repeat" description="TPR" evidence="3">
    <location>
        <begin position="459"/>
        <end position="492"/>
    </location>
</feature>
<keyword evidence="7" id="KW-1185">Reference proteome</keyword>
<protein>
    <submittedName>
        <fullName evidence="6">ABC transporter substrate-binding protein</fullName>
    </submittedName>
</protein>
<dbReference type="Gene3D" id="3.40.50.2300">
    <property type="match status" value="2"/>
</dbReference>
<keyword evidence="3" id="KW-0802">TPR repeat</keyword>
<name>A0AAP5I4B8_9CYAN</name>
<dbReference type="PANTHER" id="PTHR30483">
    <property type="entry name" value="LEUCINE-SPECIFIC-BINDING PROTEIN"/>
    <property type="match status" value="1"/>
</dbReference>
<dbReference type="InterPro" id="IPR027417">
    <property type="entry name" value="P-loop_NTPase"/>
</dbReference>
<evidence type="ECO:0000313" key="6">
    <source>
        <dbReference type="EMBL" id="MDR9894818.1"/>
    </source>
</evidence>
<feature type="domain" description="ORC1/DEAH AAA+ ATPase" evidence="4">
    <location>
        <begin position="40"/>
        <end position="183"/>
    </location>
</feature>
<dbReference type="SMART" id="SM00028">
    <property type="entry name" value="TPR"/>
    <property type="match status" value="3"/>
</dbReference>
<dbReference type="Pfam" id="PF13401">
    <property type="entry name" value="AAA_22"/>
    <property type="match status" value="1"/>
</dbReference>
<proteinExistence type="inferred from homology"/>
<dbReference type="InterPro" id="IPR028082">
    <property type="entry name" value="Peripla_BP_I"/>
</dbReference>
<dbReference type="InterPro" id="IPR051010">
    <property type="entry name" value="BCAA_transport"/>
</dbReference>
<evidence type="ECO:0000256" key="3">
    <source>
        <dbReference type="PROSITE-ProRule" id="PRU00339"/>
    </source>
</evidence>
<dbReference type="SUPFAM" id="SSF53822">
    <property type="entry name" value="Periplasmic binding protein-like I"/>
    <property type="match status" value="1"/>
</dbReference>
<comment type="similarity">
    <text evidence="1">Belongs to the leucine-binding protein family.</text>
</comment>
<evidence type="ECO:0000256" key="2">
    <source>
        <dbReference type="ARBA" id="ARBA00022729"/>
    </source>
</evidence>
<dbReference type="RefSeq" id="WP_208344335.1">
    <property type="nucleotide sequence ID" value="NZ_CAWQFN010000493.1"/>
</dbReference>
<evidence type="ECO:0000259" key="4">
    <source>
        <dbReference type="Pfam" id="PF13401"/>
    </source>
</evidence>
<dbReference type="InterPro" id="IPR011990">
    <property type="entry name" value="TPR-like_helical_dom_sf"/>
</dbReference>
<feature type="repeat" description="TPR" evidence="3">
    <location>
        <begin position="420"/>
        <end position="453"/>
    </location>
</feature>
<sequence>MTYSTPRRNPHVIGRPIGEEELFFGRESLFHFIEDNLKHDEKVILLHGQRRIGKSSVLRNIPNFVAPDRFLFVPFDLQDKSQQPLSSILHALAAEILSHLDLDADNIKLPNVIDLEKDPYIFARQFLPQVYKILDNKELVLLLDEFDAFSDGGSDSAVANFFAFLKYIATIEDRLFIILFAGRKREDLPTLLGIFKGAPFQEIGLLDELSAKRLIIKPAEGILEYKPEAIQAILDLSSGHPYFTQVICFALFGRARELENWVISRTDVESVVDKAIENAEAGLVWFWEGLSIPERVVFSAVADAQQIANSKTGEKIPEDPLTLLKDNYGVIPTNSLIQAADQLAKQGFLDKTGRRVKVEFIRRWLVLRHPLLREISQLEELEQEQVNPLWEEANRVQQNGKIENIQTLYHKILEINPNHFSTVVSLANEYLKAKDFDKAVELYRRAYKFDPIRNDEGVIRALQASAQELINQGDFIQAKEYLNEVLEFEPDNRTARLKLLEAEVEAQHTDKPSKGELFAFRNRSLGYYKSKSFLLATIAGTIGITTTLIAVGINQISNSCSTEEQKAFRCAGNISNSISYGDRTLFPKIENITRDQGIEAFKQRKYLEAAEIFKKAIADDRRDPELLIYYNNARAREQGSPLTLAAVVSVESSASTAREILRGVAQAQNEFNNKGGSDGRLLQIAIANDGNKQDKAKQVAQELANDSSILGVIGHDATQVALSEYEKANLAIISPTDFINSSDSSVLFTTVPSGASTAKKLAEYASRKLEVNKVAIFYTPESTYSDALTKEFIKNFEKLKGRIVFKSDLAEAEFTNNFPKSESQALVFFPDKQQTSVALQKIARLPNSNKRVIKFLGSDTLYDKQTLTQGSKAVEGLILAVPWFRDTPKSKSFANRAAKEWGGDISWRTASSYDAAQAFIKAFSSSLNPSRKTILQKLQDLKLPASNTSGEILEFTEQRERQIQPVLVTVKEGKFVLLK</sequence>
<dbReference type="PANTHER" id="PTHR30483:SF6">
    <property type="entry name" value="PERIPLASMIC BINDING PROTEIN OF ABC TRANSPORTER FOR NATURAL AMINO ACIDS"/>
    <property type="match status" value="1"/>
</dbReference>
<dbReference type="GO" id="GO:0016887">
    <property type="term" value="F:ATP hydrolysis activity"/>
    <property type="evidence" value="ECO:0007669"/>
    <property type="project" value="InterPro"/>
</dbReference>
<comment type="caution">
    <text evidence="6">The sequence shown here is derived from an EMBL/GenBank/DDBJ whole genome shotgun (WGS) entry which is preliminary data.</text>
</comment>
<dbReference type="InterPro" id="IPR049945">
    <property type="entry name" value="AAA_22"/>
</dbReference>
<evidence type="ECO:0000256" key="1">
    <source>
        <dbReference type="ARBA" id="ARBA00010062"/>
    </source>
</evidence>
<gene>
    <name evidence="6" type="ORF">G7B40_009600</name>
</gene>
<evidence type="ECO:0000313" key="7">
    <source>
        <dbReference type="Proteomes" id="UP000667802"/>
    </source>
</evidence>
<dbReference type="Pfam" id="PF13458">
    <property type="entry name" value="Peripla_BP_6"/>
    <property type="match status" value="1"/>
</dbReference>
<accession>A0AAP5I4B8</accession>
<dbReference type="AlphaFoldDB" id="A0AAP5I4B8"/>